<reference evidence="8 9" key="1">
    <citation type="submission" date="2017-08" db="EMBL/GenBank/DDBJ databases">
        <title>Infants hospitalized years apart are colonized by the same room-sourced microbial strains.</title>
        <authorList>
            <person name="Brooks B."/>
            <person name="Olm M.R."/>
            <person name="Firek B.A."/>
            <person name="Baker R."/>
            <person name="Thomas B.C."/>
            <person name="Morowitz M.J."/>
            <person name="Banfield J.F."/>
        </authorList>
    </citation>
    <scope>NUCLEOTIDE SEQUENCE [LARGE SCALE GENOMIC DNA]</scope>
    <source>
        <strain evidence="8">S2_018_000_R2_104</strain>
    </source>
</reference>
<comment type="caution">
    <text evidence="8">The sequence shown here is derived from an EMBL/GenBank/DDBJ whole genome shotgun (WGS) entry which is preliminary data.</text>
</comment>
<feature type="transmembrane region" description="Helical" evidence="6">
    <location>
        <begin position="293"/>
        <end position="312"/>
    </location>
</feature>
<dbReference type="EMBL" id="QFNK01000068">
    <property type="protein sequence ID" value="PZO87219.1"/>
    <property type="molecule type" value="Genomic_DNA"/>
</dbReference>
<sequence length="320" mass="35336">MILIVSLTIVLVVTGMIAFMVSGSKARQKTRIMNVIKGTSVSETTSGKDTRDARREALAKKLKEKGIEEKKDDKISLSMMIQQAGLNISARQYWIFSVVFAVAATFLVYASGKSLFVVLMTAIIGFFGVPKFTLKHLAKRRQKKFLTDMADALEAMTRLLRAGMPVSEAIKMVGREYTGPIGEEMGRIFDQQKIGVSLPEAVLDSARRIPIPEMQMFATAVAIQAQTGSSLSEILEGLARVIRARFRLRRKVQALSSEAKASAGIIASLPFFVAGALWAINPEYIGLLFFTESGQWMMAGCGFWMLCGVLIMRQMINFKI</sequence>
<evidence type="ECO:0000313" key="9">
    <source>
        <dbReference type="Proteomes" id="UP000249557"/>
    </source>
</evidence>
<dbReference type="AlphaFoldDB" id="A0A2W5A436"/>
<keyword evidence="2" id="KW-1003">Cell membrane</keyword>
<dbReference type="Gene3D" id="1.20.81.30">
    <property type="entry name" value="Type II secretion system (T2SS), domain F"/>
    <property type="match status" value="1"/>
</dbReference>
<keyword evidence="5 6" id="KW-0472">Membrane</keyword>
<dbReference type="PANTHER" id="PTHR35007">
    <property type="entry name" value="INTEGRAL MEMBRANE PROTEIN-RELATED"/>
    <property type="match status" value="1"/>
</dbReference>
<evidence type="ECO:0000256" key="6">
    <source>
        <dbReference type="SAM" id="Phobius"/>
    </source>
</evidence>
<dbReference type="InterPro" id="IPR042094">
    <property type="entry name" value="T2SS_GspF_sf"/>
</dbReference>
<feature type="transmembrane region" description="Helical" evidence="6">
    <location>
        <begin position="6"/>
        <end position="23"/>
    </location>
</feature>
<evidence type="ECO:0000259" key="7">
    <source>
        <dbReference type="Pfam" id="PF00482"/>
    </source>
</evidence>
<feature type="transmembrane region" description="Helical" evidence="6">
    <location>
        <begin position="93"/>
        <end position="110"/>
    </location>
</feature>
<dbReference type="GO" id="GO:0005886">
    <property type="term" value="C:plasma membrane"/>
    <property type="evidence" value="ECO:0007669"/>
    <property type="project" value="UniProtKB-SubCell"/>
</dbReference>
<feature type="domain" description="Type II secretion system protein GspF" evidence="7">
    <location>
        <begin position="153"/>
        <end position="277"/>
    </location>
</feature>
<organism evidence="8 9">
    <name type="scientific">Micavibrio aeruginosavorus</name>
    <dbReference type="NCBI Taxonomy" id="349221"/>
    <lineage>
        <taxon>Bacteria</taxon>
        <taxon>Pseudomonadati</taxon>
        <taxon>Bdellovibrionota</taxon>
        <taxon>Bdellovibrionia</taxon>
        <taxon>Bdellovibrionales</taxon>
        <taxon>Pseudobdellovibrionaceae</taxon>
        <taxon>Micavibrio</taxon>
    </lineage>
</organism>
<comment type="subcellular location">
    <subcellularLocation>
        <location evidence="1">Cell membrane</location>
        <topology evidence="1">Multi-pass membrane protein</topology>
    </subcellularLocation>
</comment>
<evidence type="ECO:0000256" key="2">
    <source>
        <dbReference type="ARBA" id="ARBA00022475"/>
    </source>
</evidence>
<dbReference type="Pfam" id="PF00482">
    <property type="entry name" value="T2SSF"/>
    <property type="match status" value="1"/>
</dbReference>
<proteinExistence type="predicted"/>
<dbReference type="PANTHER" id="PTHR35007:SF1">
    <property type="entry name" value="PILUS ASSEMBLY PROTEIN"/>
    <property type="match status" value="1"/>
</dbReference>
<keyword evidence="4 6" id="KW-1133">Transmembrane helix</keyword>
<name>A0A2W5A436_9BACT</name>
<gene>
    <name evidence="8" type="ORF">DI626_04530</name>
</gene>
<accession>A0A2W5A436</accession>
<protein>
    <submittedName>
        <fullName evidence="8">Type II secretion protein F</fullName>
    </submittedName>
</protein>
<evidence type="ECO:0000256" key="5">
    <source>
        <dbReference type="ARBA" id="ARBA00023136"/>
    </source>
</evidence>
<keyword evidence="3 6" id="KW-0812">Transmembrane</keyword>
<evidence type="ECO:0000313" key="8">
    <source>
        <dbReference type="EMBL" id="PZO87219.1"/>
    </source>
</evidence>
<evidence type="ECO:0000256" key="4">
    <source>
        <dbReference type="ARBA" id="ARBA00022989"/>
    </source>
</evidence>
<dbReference type="InterPro" id="IPR018076">
    <property type="entry name" value="T2SS_GspF_dom"/>
</dbReference>
<feature type="transmembrane region" description="Helical" evidence="6">
    <location>
        <begin position="259"/>
        <end position="281"/>
    </location>
</feature>
<dbReference type="Proteomes" id="UP000249557">
    <property type="component" value="Unassembled WGS sequence"/>
</dbReference>
<evidence type="ECO:0000256" key="3">
    <source>
        <dbReference type="ARBA" id="ARBA00022692"/>
    </source>
</evidence>
<evidence type="ECO:0000256" key="1">
    <source>
        <dbReference type="ARBA" id="ARBA00004651"/>
    </source>
</evidence>
<feature type="transmembrane region" description="Helical" evidence="6">
    <location>
        <begin position="116"/>
        <end position="134"/>
    </location>
</feature>